<dbReference type="EMBL" id="LGGX01000002">
    <property type="protein sequence ID" value="KUK87775.1"/>
    <property type="molecule type" value="Genomic_DNA"/>
</dbReference>
<sequence length="161" mass="18380">MLLSLSLIGFVSIPQMVRLRQKVGKTIQQIGTRSFHTTNGAIKTEFILQYNVETIESFHTTNGAIKTAQTKDISKYIINKGFHTTNGAIKTLDNVILALVKVVQGFHTTNGAIKTFISRCIQYLIDLHRVSIPQMVRLRPPRRSIYYNAILNEFPYHKWCD</sequence>
<accession>A0A124G0K6</accession>
<reference evidence="2" key="1">
    <citation type="journal article" date="2015" name="MBio">
        <title>Genome-Resolved Metagenomic Analysis Reveals Roles for Candidate Phyla and Other Microbial Community Members in Biogeochemical Transformations in Oil Reservoirs.</title>
        <authorList>
            <person name="Hu P."/>
            <person name="Tom L."/>
            <person name="Singh A."/>
            <person name="Thomas B.C."/>
            <person name="Baker B.J."/>
            <person name="Piceno Y.M."/>
            <person name="Andersen G.L."/>
            <person name="Banfield J.F."/>
        </authorList>
    </citation>
    <scope>NUCLEOTIDE SEQUENCE [LARGE SCALE GENOMIC DNA]</scope>
</reference>
<evidence type="ECO:0000313" key="1">
    <source>
        <dbReference type="EMBL" id="KUK87775.1"/>
    </source>
</evidence>
<organism evidence="1 2">
    <name type="scientific">candidate division TA06 bacterium 34_109</name>
    <dbReference type="NCBI Taxonomy" id="1635277"/>
    <lineage>
        <taxon>Bacteria</taxon>
        <taxon>Bacteria division TA06</taxon>
    </lineage>
</organism>
<comment type="caution">
    <text evidence="1">The sequence shown here is derived from an EMBL/GenBank/DDBJ whole genome shotgun (WGS) entry which is preliminary data.</text>
</comment>
<protein>
    <submittedName>
        <fullName evidence="1">Uncharacterized protein</fullName>
    </submittedName>
</protein>
<gene>
    <name evidence="1" type="ORF">XE03_0294</name>
</gene>
<proteinExistence type="predicted"/>
<dbReference type="PATRIC" id="fig|1635277.3.peg.304"/>
<dbReference type="AlphaFoldDB" id="A0A124G0K6"/>
<dbReference type="Proteomes" id="UP000053467">
    <property type="component" value="Unassembled WGS sequence"/>
</dbReference>
<evidence type="ECO:0000313" key="2">
    <source>
        <dbReference type="Proteomes" id="UP000053467"/>
    </source>
</evidence>
<name>A0A124G0K6_UNCT6</name>